<reference evidence="1" key="2">
    <citation type="journal article" date="2015" name="Data Brief">
        <title>Shoot transcriptome of the giant reed, Arundo donax.</title>
        <authorList>
            <person name="Barrero R.A."/>
            <person name="Guerrero F.D."/>
            <person name="Moolhuijzen P."/>
            <person name="Goolsby J.A."/>
            <person name="Tidwell J."/>
            <person name="Bellgard S.E."/>
            <person name="Bellgard M.I."/>
        </authorList>
    </citation>
    <scope>NUCLEOTIDE SEQUENCE</scope>
    <source>
        <tissue evidence="1">Shoot tissue taken approximately 20 cm above the soil surface</tissue>
    </source>
</reference>
<dbReference type="AlphaFoldDB" id="A0A0A9E202"/>
<name>A0A0A9E202_ARUDO</name>
<dbReference type="PROSITE" id="PS51257">
    <property type="entry name" value="PROKAR_LIPOPROTEIN"/>
    <property type="match status" value="1"/>
</dbReference>
<evidence type="ECO:0000313" key="1">
    <source>
        <dbReference type="EMBL" id="JAD94051.1"/>
    </source>
</evidence>
<sequence>MCETLLKVFYFLFLFFISCHRLNCGHISKLQLLGCDCQLLLKCVDLLLL</sequence>
<protein>
    <submittedName>
        <fullName evidence="1">Uncharacterized protein</fullName>
    </submittedName>
</protein>
<proteinExistence type="predicted"/>
<accession>A0A0A9E202</accession>
<dbReference type="EMBL" id="GBRH01203844">
    <property type="protein sequence ID" value="JAD94051.1"/>
    <property type="molecule type" value="Transcribed_RNA"/>
</dbReference>
<reference evidence="1" key="1">
    <citation type="submission" date="2014-09" db="EMBL/GenBank/DDBJ databases">
        <authorList>
            <person name="Magalhaes I.L.F."/>
            <person name="Oliveira U."/>
            <person name="Santos F.R."/>
            <person name="Vidigal T.H.D.A."/>
            <person name="Brescovit A.D."/>
            <person name="Santos A.J."/>
        </authorList>
    </citation>
    <scope>NUCLEOTIDE SEQUENCE</scope>
    <source>
        <tissue evidence="1">Shoot tissue taken approximately 20 cm above the soil surface</tissue>
    </source>
</reference>
<organism evidence="1">
    <name type="scientific">Arundo donax</name>
    <name type="common">Giant reed</name>
    <name type="synonym">Donax arundinaceus</name>
    <dbReference type="NCBI Taxonomy" id="35708"/>
    <lineage>
        <taxon>Eukaryota</taxon>
        <taxon>Viridiplantae</taxon>
        <taxon>Streptophyta</taxon>
        <taxon>Embryophyta</taxon>
        <taxon>Tracheophyta</taxon>
        <taxon>Spermatophyta</taxon>
        <taxon>Magnoliopsida</taxon>
        <taxon>Liliopsida</taxon>
        <taxon>Poales</taxon>
        <taxon>Poaceae</taxon>
        <taxon>PACMAD clade</taxon>
        <taxon>Arundinoideae</taxon>
        <taxon>Arundineae</taxon>
        <taxon>Arundo</taxon>
    </lineage>
</organism>